<accession>A0A1F5ZU85</accession>
<feature type="region of interest" description="Disordered" evidence="1">
    <location>
        <begin position="151"/>
        <end position="176"/>
    </location>
</feature>
<sequence length="176" mass="20244">MVEIAIRKIPEIKKPIIPEPVRQKLNEWTQKGRDWLDQLKIKADVKPKEVLKEVSEAPTHTEKLLKPSYDKSKSNEVNLITKPLSAKILRRVITDTLGQQGASSLPSREKRTLITLKDFNDQQLEDFYNAFIRLQNTLPPDYSWRRGDPPINNNAIQPPPTEITTPVIKSDKENTK</sequence>
<evidence type="ECO:0000313" key="3">
    <source>
        <dbReference type="Proteomes" id="UP000176253"/>
    </source>
</evidence>
<reference evidence="2 3" key="1">
    <citation type="journal article" date="2016" name="Nat. Commun.">
        <title>Thousands of microbial genomes shed light on interconnected biogeochemical processes in an aquifer system.</title>
        <authorList>
            <person name="Anantharaman K."/>
            <person name="Brown C.T."/>
            <person name="Hug L.A."/>
            <person name="Sharon I."/>
            <person name="Castelle C.J."/>
            <person name="Probst A.J."/>
            <person name="Thomas B.C."/>
            <person name="Singh A."/>
            <person name="Wilkins M.J."/>
            <person name="Karaoz U."/>
            <person name="Brodie E.L."/>
            <person name="Williams K.H."/>
            <person name="Hubbard S.S."/>
            <person name="Banfield J.F."/>
        </authorList>
    </citation>
    <scope>NUCLEOTIDE SEQUENCE [LARGE SCALE GENOMIC DNA]</scope>
</reference>
<name>A0A1F5ZU85_9BACT</name>
<dbReference type="Proteomes" id="UP000176253">
    <property type="component" value="Unassembled WGS sequence"/>
</dbReference>
<evidence type="ECO:0000313" key="2">
    <source>
        <dbReference type="EMBL" id="OGG16030.1"/>
    </source>
</evidence>
<evidence type="ECO:0000256" key="1">
    <source>
        <dbReference type="SAM" id="MobiDB-lite"/>
    </source>
</evidence>
<proteinExistence type="predicted"/>
<gene>
    <name evidence="2" type="ORF">A3D78_01335</name>
</gene>
<dbReference type="AlphaFoldDB" id="A0A1F5ZU85"/>
<dbReference type="EMBL" id="MFJM01000061">
    <property type="protein sequence ID" value="OGG16030.1"/>
    <property type="molecule type" value="Genomic_DNA"/>
</dbReference>
<comment type="caution">
    <text evidence="2">The sequence shown here is derived from an EMBL/GenBank/DDBJ whole genome shotgun (WGS) entry which is preliminary data.</text>
</comment>
<protein>
    <submittedName>
        <fullName evidence="2">Uncharacterized protein</fullName>
    </submittedName>
</protein>
<organism evidence="2 3">
    <name type="scientific">Candidatus Gottesmanbacteria bacterium RIFCSPHIGHO2_02_FULL_39_14</name>
    <dbReference type="NCBI Taxonomy" id="1798383"/>
    <lineage>
        <taxon>Bacteria</taxon>
        <taxon>Candidatus Gottesmaniibacteriota</taxon>
    </lineage>
</organism>